<proteinExistence type="predicted"/>
<evidence type="ECO:0008006" key="3">
    <source>
        <dbReference type="Google" id="ProtNLM"/>
    </source>
</evidence>
<dbReference type="EMBL" id="JANEYG010000026">
    <property type="protein sequence ID" value="KAJ8918470.1"/>
    <property type="molecule type" value="Genomic_DNA"/>
</dbReference>
<gene>
    <name evidence="1" type="ORF">NQ315_008167</name>
</gene>
<keyword evidence="2" id="KW-1185">Reference proteome</keyword>
<dbReference type="Proteomes" id="UP001159042">
    <property type="component" value="Unassembled WGS sequence"/>
</dbReference>
<organism evidence="1 2">
    <name type="scientific">Exocentrus adspersus</name>
    <dbReference type="NCBI Taxonomy" id="1586481"/>
    <lineage>
        <taxon>Eukaryota</taxon>
        <taxon>Metazoa</taxon>
        <taxon>Ecdysozoa</taxon>
        <taxon>Arthropoda</taxon>
        <taxon>Hexapoda</taxon>
        <taxon>Insecta</taxon>
        <taxon>Pterygota</taxon>
        <taxon>Neoptera</taxon>
        <taxon>Endopterygota</taxon>
        <taxon>Coleoptera</taxon>
        <taxon>Polyphaga</taxon>
        <taxon>Cucujiformia</taxon>
        <taxon>Chrysomeloidea</taxon>
        <taxon>Cerambycidae</taxon>
        <taxon>Lamiinae</taxon>
        <taxon>Acanthocinini</taxon>
        <taxon>Exocentrus</taxon>
    </lineage>
</organism>
<accession>A0AAV8VWY9</accession>
<sequence>MEQKLNKVKNYFTLRRSDVGLDNAVEPQIGFKVSFCEITKELRVKVIGARQLPTSYGSVKPSGYLVKKISEMPESWPTINEEFTFNLVAKRTEDYFKGKFVSFTIYAVLGQEEDKIIEKPTGVLKRLLSFTETDDFIRRGSFRKTASIRRGSYRNSLCNRRTVGAVTYSLDNKIFTQKLRNNFVSTPDIWRHVKEITSGIQTQPREGKKGSVELTLQYAVSEDGTNDVVEISVTKFRCSLQTMQEHERTGGQLYIKITAFEHEDLLQKMKSDKFDPTISLKLEANTATLRANVNNYNIEEVKILVRLISKNIVGKKVLLGKIEIDSKSGIWKEIVATPLVPITRMINFE</sequence>
<evidence type="ECO:0000313" key="2">
    <source>
        <dbReference type="Proteomes" id="UP001159042"/>
    </source>
</evidence>
<protein>
    <recommendedName>
        <fullName evidence="3">C2 domain-containing protein</fullName>
    </recommendedName>
</protein>
<comment type="caution">
    <text evidence="1">The sequence shown here is derived from an EMBL/GenBank/DDBJ whole genome shotgun (WGS) entry which is preliminary data.</text>
</comment>
<evidence type="ECO:0000313" key="1">
    <source>
        <dbReference type="EMBL" id="KAJ8918470.1"/>
    </source>
</evidence>
<dbReference type="AlphaFoldDB" id="A0AAV8VWY9"/>
<reference evidence="1 2" key="1">
    <citation type="journal article" date="2023" name="Insect Mol. Biol.">
        <title>Genome sequencing provides insights into the evolution of gene families encoding plant cell wall-degrading enzymes in longhorned beetles.</title>
        <authorList>
            <person name="Shin N.R."/>
            <person name="Okamura Y."/>
            <person name="Kirsch R."/>
            <person name="Pauchet Y."/>
        </authorList>
    </citation>
    <scope>NUCLEOTIDE SEQUENCE [LARGE SCALE GENOMIC DNA]</scope>
    <source>
        <strain evidence="1">EAD_L_NR</strain>
    </source>
</reference>
<name>A0AAV8VWY9_9CUCU</name>